<evidence type="ECO:0000256" key="1">
    <source>
        <dbReference type="SAM" id="MobiDB-lite"/>
    </source>
</evidence>
<proteinExistence type="predicted"/>
<protein>
    <recommendedName>
        <fullName evidence="2">PID domain-containing protein</fullName>
    </recommendedName>
</protein>
<feature type="compositionally biased region" description="Low complexity" evidence="1">
    <location>
        <begin position="200"/>
        <end position="219"/>
    </location>
</feature>
<dbReference type="Proteomes" id="UP000663852">
    <property type="component" value="Unassembled WGS sequence"/>
</dbReference>
<accession>A0A815MFH8</accession>
<evidence type="ECO:0000313" key="3">
    <source>
        <dbReference type="EMBL" id="CAF0991960.1"/>
    </source>
</evidence>
<dbReference type="PROSITE" id="PS01179">
    <property type="entry name" value="PID"/>
    <property type="match status" value="1"/>
</dbReference>
<keyword evidence="5" id="KW-1185">Reference proteome</keyword>
<dbReference type="PANTHER" id="PTHR47695">
    <property type="entry name" value="PID DOMAIN-CONTAINING PROTEIN"/>
    <property type="match status" value="1"/>
</dbReference>
<feature type="compositionally biased region" description="Low complexity" evidence="1">
    <location>
        <begin position="376"/>
        <end position="403"/>
    </location>
</feature>
<dbReference type="EMBL" id="CAJNOR010003485">
    <property type="protein sequence ID" value="CAF1418722.1"/>
    <property type="molecule type" value="Genomic_DNA"/>
</dbReference>
<dbReference type="Pfam" id="PF00640">
    <property type="entry name" value="PID"/>
    <property type="match status" value="1"/>
</dbReference>
<dbReference type="PANTHER" id="PTHR47695:SF3">
    <property type="entry name" value="PID DOMAIN-CONTAINING PROTEIN"/>
    <property type="match status" value="1"/>
</dbReference>
<evidence type="ECO:0000313" key="4">
    <source>
        <dbReference type="EMBL" id="CAF1418722.1"/>
    </source>
</evidence>
<dbReference type="SMART" id="SM00462">
    <property type="entry name" value="PTB"/>
    <property type="match status" value="1"/>
</dbReference>
<dbReference type="EMBL" id="CAJNOJ010000059">
    <property type="protein sequence ID" value="CAF0991960.1"/>
    <property type="molecule type" value="Genomic_DNA"/>
</dbReference>
<reference evidence="4" key="1">
    <citation type="submission" date="2021-02" db="EMBL/GenBank/DDBJ databases">
        <authorList>
            <person name="Nowell W R."/>
        </authorList>
    </citation>
    <scope>NUCLEOTIDE SEQUENCE</scope>
</reference>
<name>A0A815MFH8_ADIRI</name>
<feature type="domain" description="PID" evidence="2">
    <location>
        <begin position="17"/>
        <end position="156"/>
    </location>
</feature>
<sequence>MSDAAATTNGVKNKFDGDGVVFKGKLIGMEDLSMDRDEKVCLDSMFKLKAVVRARGEHKQRIQLNLTMNGVKVYDDTSKTLIASHEVERVSFVVLDPRDQRAFGYVYNTSDDRHQFWAIKTERQAATTVLALKELFETAFEEFTKAEKEKVKATSEVTPAPTPVAEQSTLISTSSPTTPSPQVTTPRAPETDSIWGDLTSPAAPSVAPAPQQVQQQQQSTPNIDLWDAGEPNLMGGQAAQSSSDDMFGLLGSPTPSIPAVNQSIPAATSPADDLFSMFAPAAPAAPAPVISNTAIARPPPPPQPAIIPQQPNLPFATPFAGIVPQQQNLLFSQPAPAVPRQPPPPLPQQNLLFAAPTPFAAPQQLPQQNLLFSQPAPVVPQQPSLPQQQQQQQPSLLLATPAPATVPPPATKAVDEFDLLGDFA</sequence>
<dbReference type="GO" id="GO:0005737">
    <property type="term" value="C:cytoplasm"/>
    <property type="evidence" value="ECO:0007669"/>
    <property type="project" value="TreeGrafter"/>
</dbReference>
<feature type="region of interest" description="Disordered" evidence="1">
    <location>
        <begin position="150"/>
        <end position="220"/>
    </location>
</feature>
<dbReference type="Gene3D" id="2.30.29.30">
    <property type="entry name" value="Pleckstrin-homology domain (PH domain)/Phosphotyrosine-binding domain (PTB)"/>
    <property type="match status" value="1"/>
</dbReference>
<dbReference type="SUPFAM" id="SSF50729">
    <property type="entry name" value="PH domain-like"/>
    <property type="match status" value="1"/>
</dbReference>
<dbReference type="AlphaFoldDB" id="A0A815MFH8"/>
<dbReference type="Proteomes" id="UP000663828">
    <property type="component" value="Unassembled WGS sequence"/>
</dbReference>
<dbReference type="OrthoDB" id="10069833at2759"/>
<feature type="region of interest" description="Disordered" evidence="1">
    <location>
        <begin position="376"/>
        <end position="411"/>
    </location>
</feature>
<organism evidence="4 5">
    <name type="scientific">Adineta ricciae</name>
    <name type="common">Rotifer</name>
    <dbReference type="NCBI Taxonomy" id="249248"/>
    <lineage>
        <taxon>Eukaryota</taxon>
        <taxon>Metazoa</taxon>
        <taxon>Spiralia</taxon>
        <taxon>Gnathifera</taxon>
        <taxon>Rotifera</taxon>
        <taxon>Eurotatoria</taxon>
        <taxon>Bdelloidea</taxon>
        <taxon>Adinetida</taxon>
        <taxon>Adinetidae</taxon>
        <taxon>Adineta</taxon>
    </lineage>
</organism>
<dbReference type="InterPro" id="IPR011993">
    <property type="entry name" value="PH-like_dom_sf"/>
</dbReference>
<evidence type="ECO:0000313" key="5">
    <source>
        <dbReference type="Proteomes" id="UP000663828"/>
    </source>
</evidence>
<evidence type="ECO:0000259" key="2">
    <source>
        <dbReference type="PROSITE" id="PS01179"/>
    </source>
</evidence>
<gene>
    <name evidence="3" type="ORF">EDS130_LOCUS14437</name>
    <name evidence="4" type="ORF">XAT740_LOCUS35085</name>
</gene>
<feature type="compositionally biased region" description="Low complexity" evidence="1">
    <location>
        <begin position="168"/>
        <end position="186"/>
    </location>
</feature>
<dbReference type="InterPro" id="IPR006020">
    <property type="entry name" value="PTB/PI_dom"/>
</dbReference>
<comment type="caution">
    <text evidence="4">The sequence shown here is derived from an EMBL/GenBank/DDBJ whole genome shotgun (WGS) entry which is preliminary data.</text>
</comment>